<reference evidence="4 5" key="1">
    <citation type="submission" date="2017-04" db="EMBL/GenBank/DDBJ databases">
        <title>The new phylogeny of genus Mycobacterium.</title>
        <authorList>
            <person name="Tortoli E."/>
            <person name="Trovato A."/>
            <person name="Cirillo D.M."/>
        </authorList>
    </citation>
    <scope>NUCLEOTIDE SEQUENCE [LARGE SCALE GENOMIC DNA]</scope>
    <source>
        <strain evidence="4 5">TBL 1200985</strain>
    </source>
</reference>
<accession>A0A1X2LRL7</accession>
<dbReference type="OrthoDB" id="4729390at2"/>
<dbReference type="Proteomes" id="UP000193247">
    <property type="component" value="Unassembled WGS sequence"/>
</dbReference>
<protein>
    <recommendedName>
        <fullName evidence="3">DUF732 domain-containing protein</fullName>
    </recommendedName>
</protein>
<feature type="domain" description="DUF732" evidence="3">
    <location>
        <begin position="65"/>
        <end position="133"/>
    </location>
</feature>
<feature type="region of interest" description="Disordered" evidence="1">
    <location>
        <begin position="23"/>
        <end position="74"/>
    </location>
</feature>
<dbReference type="EMBL" id="NCXP01000027">
    <property type="protein sequence ID" value="OSC39233.1"/>
    <property type="molecule type" value="Genomic_DNA"/>
</dbReference>
<feature type="chain" id="PRO_5012100684" description="DUF732 domain-containing protein" evidence="2">
    <location>
        <begin position="21"/>
        <end position="143"/>
    </location>
</feature>
<gene>
    <name evidence="4" type="ORF">B8W66_18055</name>
</gene>
<dbReference type="AlphaFoldDB" id="A0A1X2LRL7"/>
<dbReference type="STRING" id="1430326.B8W66_18055"/>
<dbReference type="Pfam" id="PF05305">
    <property type="entry name" value="DUF732"/>
    <property type="match status" value="1"/>
</dbReference>
<name>A0A1X2LRL7_9MYCO</name>
<keyword evidence="2" id="KW-0732">Signal</keyword>
<proteinExistence type="predicted"/>
<evidence type="ECO:0000256" key="1">
    <source>
        <dbReference type="SAM" id="MobiDB-lite"/>
    </source>
</evidence>
<feature type="signal peptide" evidence="2">
    <location>
        <begin position="1"/>
        <end position="20"/>
    </location>
</feature>
<evidence type="ECO:0000313" key="4">
    <source>
        <dbReference type="EMBL" id="OSC39233.1"/>
    </source>
</evidence>
<evidence type="ECO:0000259" key="3">
    <source>
        <dbReference type="Pfam" id="PF05305"/>
    </source>
</evidence>
<dbReference type="InterPro" id="IPR007969">
    <property type="entry name" value="DUF732"/>
</dbReference>
<comment type="caution">
    <text evidence="4">The sequence shown here is derived from an EMBL/GenBank/DDBJ whole genome shotgun (WGS) entry which is preliminary data.</text>
</comment>
<feature type="compositionally biased region" description="Low complexity" evidence="1">
    <location>
        <begin position="27"/>
        <end position="47"/>
    </location>
</feature>
<evidence type="ECO:0000313" key="5">
    <source>
        <dbReference type="Proteomes" id="UP000193247"/>
    </source>
</evidence>
<evidence type="ECO:0000256" key="2">
    <source>
        <dbReference type="SAM" id="SignalP"/>
    </source>
</evidence>
<keyword evidence="5" id="KW-1185">Reference proteome</keyword>
<organism evidence="4 5">
    <name type="scientific">Mycobacterium decipiens</name>
    <dbReference type="NCBI Taxonomy" id="1430326"/>
    <lineage>
        <taxon>Bacteria</taxon>
        <taxon>Bacillati</taxon>
        <taxon>Actinomycetota</taxon>
        <taxon>Actinomycetes</taxon>
        <taxon>Mycobacteriales</taxon>
        <taxon>Mycobacteriaceae</taxon>
        <taxon>Mycobacterium</taxon>
    </lineage>
</organism>
<feature type="compositionally biased region" description="Basic and acidic residues" evidence="1">
    <location>
        <begin position="62"/>
        <end position="74"/>
    </location>
</feature>
<sequence>MLMVGVGLAAAIVLGRYAFANRNTDQPDAATPPTVRPTATRSAVPPTQSAPPAAPPSTSQNPERDGVFLDSLHDRGIGFTNPDAAVYNGKMVCTNLSSGMTVQQVVEALRNSSPALGEKTTAYVTISVRTYCPTYDALLPPGS</sequence>